<feature type="transmembrane region" description="Helical" evidence="1">
    <location>
        <begin position="80"/>
        <end position="99"/>
    </location>
</feature>
<name>A0A1G7GFY3_9FLAO</name>
<accession>A0A1G7GFY3</accession>
<keyword evidence="3" id="KW-1185">Reference proteome</keyword>
<keyword evidence="1" id="KW-0472">Membrane</keyword>
<gene>
    <name evidence="2" type="ORF">SAMN04487992_104354</name>
</gene>
<dbReference type="Proteomes" id="UP000182114">
    <property type="component" value="Unassembled WGS sequence"/>
</dbReference>
<keyword evidence="1" id="KW-0812">Transmembrane</keyword>
<dbReference type="eggNOG" id="ENOG5032YPC">
    <property type="taxonomic scope" value="Bacteria"/>
</dbReference>
<proteinExistence type="predicted"/>
<feature type="transmembrane region" description="Helical" evidence="1">
    <location>
        <begin position="7"/>
        <end position="30"/>
    </location>
</feature>
<organism evidence="2 3">
    <name type="scientific">Cellulophaga baltica</name>
    <dbReference type="NCBI Taxonomy" id="76594"/>
    <lineage>
        <taxon>Bacteria</taxon>
        <taxon>Pseudomonadati</taxon>
        <taxon>Bacteroidota</taxon>
        <taxon>Flavobacteriia</taxon>
        <taxon>Flavobacteriales</taxon>
        <taxon>Flavobacteriaceae</taxon>
        <taxon>Cellulophaga</taxon>
    </lineage>
</organism>
<reference evidence="3" key="1">
    <citation type="submission" date="2016-10" db="EMBL/GenBank/DDBJ databases">
        <authorList>
            <person name="Varghese N."/>
            <person name="Submissions S."/>
        </authorList>
    </citation>
    <scope>NUCLEOTIDE SEQUENCE [LARGE SCALE GENOMIC DNA]</scope>
    <source>
        <strain evidence="3">DSM 24729</strain>
    </source>
</reference>
<dbReference type="EMBL" id="FNBD01000004">
    <property type="protein sequence ID" value="SDE87005.1"/>
    <property type="molecule type" value="Genomic_DNA"/>
</dbReference>
<dbReference type="AlphaFoldDB" id="A0A1G7GFY3"/>
<dbReference type="RefSeq" id="WP_074538177.1">
    <property type="nucleotide sequence ID" value="NZ_FNBD01000004.1"/>
</dbReference>
<sequence length="148" mass="16429">MKKQSTSIAITFIWVGFIGAISFMEAWLKFRAPGIDTALGLGIGQLVFNALNKVEITSAVLIVLLSIASKEKKPIQVQGLFYVAVAILVMQSVWLLPALDTRANLIREGVVLGKSKLHLWYVLVEIVKITCLILFGFRSFKHLNTNNQ</sequence>
<keyword evidence="1" id="KW-1133">Transmembrane helix</keyword>
<evidence type="ECO:0000313" key="2">
    <source>
        <dbReference type="EMBL" id="SDE87005.1"/>
    </source>
</evidence>
<evidence type="ECO:0000256" key="1">
    <source>
        <dbReference type="SAM" id="Phobius"/>
    </source>
</evidence>
<feature type="transmembrane region" description="Helical" evidence="1">
    <location>
        <begin position="50"/>
        <end position="68"/>
    </location>
</feature>
<evidence type="ECO:0000313" key="3">
    <source>
        <dbReference type="Proteomes" id="UP000182114"/>
    </source>
</evidence>
<feature type="transmembrane region" description="Helical" evidence="1">
    <location>
        <begin position="119"/>
        <end position="137"/>
    </location>
</feature>
<evidence type="ECO:0008006" key="4">
    <source>
        <dbReference type="Google" id="ProtNLM"/>
    </source>
</evidence>
<protein>
    <recommendedName>
        <fullName evidence="4">DUF4149 domain-containing protein</fullName>
    </recommendedName>
</protein>